<organism evidence="1 2">
    <name type="scientific">Romanomermis culicivorax</name>
    <name type="common">Nematode worm</name>
    <dbReference type="NCBI Taxonomy" id="13658"/>
    <lineage>
        <taxon>Eukaryota</taxon>
        <taxon>Metazoa</taxon>
        <taxon>Ecdysozoa</taxon>
        <taxon>Nematoda</taxon>
        <taxon>Enoplea</taxon>
        <taxon>Dorylaimia</taxon>
        <taxon>Mermithida</taxon>
        <taxon>Mermithoidea</taxon>
        <taxon>Mermithidae</taxon>
        <taxon>Romanomermis</taxon>
    </lineage>
</organism>
<dbReference type="PANTHER" id="PTHR11232">
    <property type="entry name" value="PHOSPHOTYROSINE INTERACTION DOMAIN-CONTAINING FAMILY MEMBER"/>
    <property type="match status" value="1"/>
</dbReference>
<dbReference type="SUPFAM" id="SSF50729">
    <property type="entry name" value="PH domain-like"/>
    <property type="match status" value="1"/>
</dbReference>
<dbReference type="GO" id="GO:0050998">
    <property type="term" value="F:nitric-oxide synthase binding"/>
    <property type="evidence" value="ECO:0007669"/>
    <property type="project" value="TreeGrafter"/>
</dbReference>
<evidence type="ECO:0000313" key="1">
    <source>
        <dbReference type="Proteomes" id="UP000887565"/>
    </source>
</evidence>
<sequence length="87" mass="10022">MQTQHGHFDDDLYKSSNPAQSHGPLAFHHGIHFKCKYVGGMEIPRPNSRIEIVAAMRRVRYEFKARGIKKKKVDMVVSMDQIKVTLL</sequence>
<dbReference type="WBParaSite" id="nRc.2.0.1.t23263-RA">
    <property type="protein sequence ID" value="nRc.2.0.1.t23263-RA"/>
    <property type="gene ID" value="nRc.2.0.1.g23263"/>
</dbReference>
<protein>
    <submittedName>
        <fullName evidence="2">Uncharacterized protein</fullName>
    </submittedName>
</protein>
<dbReference type="AlphaFoldDB" id="A0A915J9U5"/>
<proteinExistence type="predicted"/>
<dbReference type="PANTHER" id="PTHR11232:SF17">
    <property type="entry name" value="CAPON-LIKE PROTEIN"/>
    <property type="match status" value="1"/>
</dbReference>
<dbReference type="OMA" id="LVEYFMF"/>
<name>A0A915J9U5_ROMCU</name>
<dbReference type="Proteomes" id="UP000887565">
    <property type="component" value="Unplaced"/>
</dbReference>
<dbReference type="InterPro" id="IPR011993">
    <property type="entry name" value="PH-like_dom_sf"/>
</dbReference>
<dbReference type="Gene3D" id="2.30.29.30">
    <property type="entry name" value="Pleckstrin-homology domain (PH domain)/Phosphotyrosine-binding domain (PTB)"/>
    <property type="match status" value="1"/>
</dbReference>
<accession>A0A915J9U5</accession>
<dbReference type="InterPro" id="IPR051133">
    <property type="entry name" value="Adapter_Engulfment-Domain"/>
</dbReference>
<keyword evidence="1" id="KW-1185">Reference proteome</keyword>
<evidence type="ECO:0000313" key="2">
    <source>
        <dbReference type="WBParaSite" id="nRc.2.0.1.t23263-RA"/>
    </source>
</evidence>
<reference evidence="2" key="1">
    <citation type="submission" date="2022-11" db="UniProtKB">
        <authorList>
            <consortium name="WormBaseParasite"/>
        </authorList>
    </citation>
    <scope>IDENTIFICATION</scope>
</reference>